<keyword evidence="16" id="KW-0675">Receptor</keyword>
<dbReference type="Proteomes" id="UP000589085">
    <property type="component" value="Unassembled WGS sequence"/>
</dbReference>
<dbReference type="GO" id="GO:0006826">
    <property type="term" value="P:iron ion transport"/>
    <property type="evidence" value="ECO:0007669"/>
    <property type="project" value="UniProtKB-KW"/>
</dbReference>
<organism evidence="16 17">
    <name type="scientific">Gluconacetobacter sacchari</name>
    <dbReference type="NCBI Taxonomy" id="92759"/>
    <lineage>
        <taxon>Bacteria</taxon>
        <taxon>Pseudomonadati</taxon>
        <taxon>Pseudomonadota</taxon>
        <taxon>Alphaproteobacteria</taxon>
        <taxon>Acetobacterales</taxon>
        <taxon>Acetobacteraceae</taxon>
        <taxon>Gluconacetobacter</taxon>
    </lineage>
</organism>
<keyword evidence="10 11" id="KW-0998">Cell outer membrane</keyword>
<dbReference type="GO" id="GO:0009279">
    <property type="term" value="C:cell outer membrane"/>
    <property type="evidence" value="ECO:0007669"/>
    <property type="project" value="UniProtKB-SubCell"/>
</dbReference>
<evidence type="ECO:0000256" key="4">
    <source>
        <dbReference type="ARBA" id="ARBA00022496"/>
    </source>
</evidence>
<keyword evidence="3 11" id="KW-1134">Transmembrane beta strand</keyword>
<reference evidence="16 17" key="1">
    <citation type="submission" date="2020-04" db="EMBL/GenBank/DDBJ databases">
        <title>Description of novel Gluconacetobacter.</title>
        <authorList>
            <person name="Sombolestani A."/>
        </authorList>
    </citation>
    <scope>NUCLEOTIDE SEQUENCE [LARGE SCALE GENOMIC DNA]</scope>
    <source>
        <strain evidence="16 17">LMG 19747</strain>
    </source>
</reference>
<keyword evidence="5 11" id="KW-0812">Transmembrane</keyword>
<dbReference type="AlphaFoldDB" id="A0A7W4I961"/>
<protein>
    <submittedName>
        <fullName evidence="16">TonB-dependent receptor</fullName>
    </submittedName>
</protein>
<dbReference type="EMBL" id="JABEQJ010000001">
    <property type="protein sequence ID" value="MBB2158583.1"/>
    <property type="molecule type" value="Genomic_DNA"/>
</dbReference>
<feature type="domain" description="TonB-dependent receptor plug" evidence="15">
    <location>
        <begin position="91"/>
        <end position="201"/>
    </location>
</feature>
<evidence type="ECO:0000256" key="9">
    <source>
        <dbReference type="ARBA" id="ARBA00023136"/>
    </source>
</evidence>
<dbReference type="Pfam" id="PF00593">
    <property type="entry name" value="TonB_dep_Rec_b-barrel"/>
    <property type="match status" value="1"/>
</dbReference>
<accession>A0A7W4I961</accession>
<keyword evidence="7" id="KW-0406">Ion transport</keyword>
<evidence type="ECO:0000256" key="5">
    <source>
        <dbReference type="ARBA" id="ARBA00022692"/>
    </source>
</evidence>
<evidence type="ECO:0000256" key="13">
    <source>
        <dbReference type="SAM" id="SignalP"/>
    </source>
</evidence>
<dbReference type="RefSeq" id="WP_182995459.1">
    <property type="nucleotide sequence ID" value="NZ_JABEQJ010000001.1"/>
</dbReference>
<keyword evidence="8 12" id="KW-0798">TonB box</keyword>
<evidence type="ECO:0000256" key="11">
    <source>
        <dbReference type="PROSITE-ProRule" id="PRU01360"/>
    </source>
</evidence>
<dbReference type="PROSITE" id="PS52016">
    <property type="entry name" value="TONB_DEPENDENT_REC_3"/>
    <property type="match status" value="1"/>
</dbReference>
<dbReference type="SUPFAM" id="SSF56935">
    <property type="entry name" value="Porins"/>
    <property type="match status" value="1"/>
</dbReference>
<dbReference type="PANTHER" id="PTHR32552:SF81">
    <property type="entry name" value="TONB-DEPENDENT OUTER MEMBRANE RECEPTOR"/>
    <property type="match status" value="1"/>
</dbReference>
<dbReference type="PANTHER" id="PTHR32552">
    <property type="entry name" value="FERRICHROME IRON RECEPTOR-RELATED"/>
    <property type="match status" value="1"/>
</dbReference>
<evidence type="ECO:0000256" key="1">
    <source>
        <dbReference type="ARBA" id="ARBA00004571"/>
    </source>
</evidence>
<evidence type="ECO:0000256" key="2">
    <source>
        <dbReference type="ARBA" id="ARBA00022448"/>
    </source>
</evidence>
<dbReference type="Gene3D" id="2.40.170.20">
    <property type="entry name" value="TonB-dependent receptor, beta-barrel domain"/>
    <property type="match status" value="1"/>
</dbReference>
<comment type="caution">
    <text evidence="16">The sequence shown here is derived from an EMBL/GenBank/DDBJ whole genome shotgun (WGS) entry which is preliminary data.</text>
</comment>
<evidence type="ECO:0000256" key="8">
    <source>
        <dbReference type="ARBA" id="ARBA00023077"/>
    </source>
</evidence>
<evidence type="ECO:0000259" key="15">
    <source>
        <dbReference type="Pfam" id="PF07715"/>
    </source>
</evidence>
<comment type="subcellular location">
    <subcellularLocation>
        <location evidence="1 11">Cell outer membrane</location>
        <topology evidence="1 11">Multi-pass membrane protein</topology>
    </subcellularLocation>
</comment>
<evidence type="ECO:0000256" key="3">
    <source>
        <dbReference type="ARBA" id="ARBA00022452"/>
    </source>
</evidence>
<dbReference type="InterPro" id="IPR036942">
    <property type="entry name" value="Beta-barrel_TonB_sf"/>
</dbReference>
<feature type="domain" description="TonB-dependent receptor-like beta-barrel" evidence="14">
    <location>
        <begin position="299"/>
        <end position="761"/>
    </location>
</feature>
<dbReference type="Pfam" id="PF07715">
    <property type="entry name" value="Plug"/>
    <property type="match status" value="1"/>
</dbReference>
<proteinExistence type="inferred from homology"/>
<keyword evidence="9 11" id="KW-0472">Membrane</keyword>
<keyword evidence="6" id="KW-0408">Iron</keyword>
<keyword evidence="4" id="KW-0410">Iron transport</keyword>
<feature type="chain" id="PRO_5030524423" evidence="13">
    <location>
        <begin position="33"/>
        <end position="797"/>
    </location>
</feature>
<evidence type="ECO:0000256" key="6">
    <source>
        <dbReference type="ARBA" id="ARBA00023004"/>
    </source>
</evidence>
<evidence type="ECO:0000259" key="14">
    <source>
        <dbReference type="Pfam" id="PF00593"/>
    </source>
</evidence>
<evidence type="ECO:0000313" key="17">
    <source>
        <dbReference type="Proteomes" id="UP000589085"/>
    </source>
</evidence>
<comment type="similarity">
    <text evidence="11 12">Belongs to the TonB-dependent receptor family.</text>
</comment>
<dbReference type="InterPro" id="IPR039426">
    <property type="entry name" value="TonB-dep_rcpt-like"/>
</dbReference>
<gene>
    <name evidence="16" type="ORF">HLH48_00045</name>
</gene>
<evidence type="ECO:0000256" key="10">
    <source>
        <dbReference type="ARBA" id="ARBA00023237"/>
    </source>
</evidence>
<name>A0A7W4I961_9PROT</name>
<dbReference type="InterPro" id="IPR012910">
    <property type="entry name" value="Plug_dom"/>
</dbReference>
<feature type="signal peptide" evidence="13">
    <location>
        <begin position="1"/>
        <end position="32"/>
    </location>
</feature>
<sequence>MRNALFGITRQTLRTALLLGVGPCAFALPALAATAPDQTRGKGRASPVATVHPPAHSAPVVAAVPTVPARHEAQGLEEVTVSATRRNTGVQHTPMAIDAISRRTLEQIHAQTISDYFVQVPGLSIQDQGPGQKRYAIRNLTAAGEPQVGLYLDEIPVVGFTGENTDAGAAQPDVKLWDMQQVEVLKGPQGTLYGSGSEGGTIRIISERPNLEKFSGQVNTSLSTYAGGGFNNSENGTINIPIIKDKLSIRLSAYRDSNSGWIKEYYLQQDKTNWVENAGGRLNIRYKPMEKWTIDFIGYRQNTSVGDLSNLNPSYIDAAHNKWAAASMIKQPYTDQFQAYNLISTTHMKWATLTATASWQERKMTYTHDTSYNYTNSNCSGADANFLACYPLSEYMTNLADGKINAVQDNQVVNAWTAEVRLSAPAHSRIQWTGGVFYQMRQNKFALNYGGVDPYGYFDRNSDGWAPTSVLARANWDNTQQIAEFGELTYPITKKLKITGGVRVFQVQRDVASEQLRSYQGPYDPQFYPSQSDSENSATGKALISYDIMPHAMVYVEAAEGYRIGGPNLPVGFAVFQPAPYAPDTVWDYELGWKTAWWHNRVTLDGAFYRMNWSNMQQQGTDPTGAFAYIVNAGSAEATGFEAELAARPVQALQIGMGVNYTDAHLVGSQPYQPDPVNQTHAGDDLPYVPRWTLNGNATYTFDVMRHESFIRGDVAYQSGRTTAFDRASPNYAYLGGWFIANINMGITFGRYSAQLYANNILNRQTRVSGRVSSSAQPLYVNSSPPATIGLSLTANF</sequence>
<evidence type="ECO:0000313" key="16">
    <source>
        <dbReference type="EMBL" id="MBB2158583.1"/>
    </source>
</evidence>
<keyword evidence="2 11" id="KW-0813">Transport</keyword>
<keyword evidence="13" id="KW-0732">Signal</keyword>
<dbReference type="InterPro" id="IPR000531">
    <property type="entry name" value="Beta-barrel_TonB"/>
</dbReference>
<evidence type="ECO:0000256" key="12">
    <source>
        <dbReference type="RuleBase" id="RU003357"/>
    </source>
</evidence>
<evidence type="ECO:0000256" key="7">
    <source>
        <dbReference type="ARBA" id="ARBA00023065"/>
    </source>
</evidence>